<dbReference type="Pfam" id="PF00928">
    <property type="entry name" value="Adap_comp_sub"/>
    <property type="match status" value="1"/>
</dbReference>
<comment type="caution">
    <text evidence="2">The sequence shown here is derived from an EMBL/GenBank/DDBJ whole genome shotgun (WGS) entry which is preliminary data.</text>
</comment>
<dbReference type="EMBL" id="JATAAI010000009">
    <property type="protein sequence ID" value="KAK1743415.1"/>
    <property type="molecule type" value="Genomic_DNA"/>
</dbReference>
<dbReference type="PROSITE" id="PS51072">
    <property type="entry name" value="MHD"/>
    <property type="match status" value="1"/>
</dbReference>
<feature type="domain" description="MHD" evidence="1">
    <location>
        <begin position="58"/>
        <end position="321"/>
    </location>
</feature>
<proteinExistence type="predicted"/>
<reference evidence="2" key="1">
    <citation type="submission" date="2023-06" db="EMBL/GenBank/DDBJ databases">
        <title>Survivors Of The Sea: Transcriptome response of Skeletonema marinoi to long-term dormancy.</title>
        <authorList>
            <person name="Pinder M.I.M."/>
            <person name="Kourtchenko O."/>
            <person name="Robertson E.K."/>
            <person name="Larsson T."/>
            <person name="Maumus F."/>
            <person name="Osuna-Cruz C.M."/>
            <person name="Vancaester E."/>
            <person name="Stenow R."/>
            <person name="Vandepoele K."/>
            <person name="Ploug H."/>
            <person name="Bruchert V."/>
            <person name="Godhe A."/>
            <person name="Topel M."/>
        </authorList>
    </citation>
    <scope>NUCLEOTIDE SEQUENCE</scope>
    <source>
        <strain evidence="2">R05AC</strain>
    </source>
</reference>
<dbReference type="Proteomes" id="UP001224775">
    <property type="component" value="Unassembled WGS sequence"/>
</dbReference>
<accession>A0AAD9DF25</accession>
<sequence>MSEAFDPFNVSDADDLFTATVAPTSAPVSPVKTRVPSFNIKPQYVAQDRAPPIVVLPKMDVKLKLHEEVTSKAVPGMGEDGTVELFVEGKVMAQAESSISKIPPFSLQITSPPSSECDIVYQNCCKVQTERKIQVSKQRSIRCKVDIPQPKAECEVLRYSMTAETKNMPLLVQSKASLKGNVCRVGIQIRSNLSNQGDINDLSISVPIPNTMQESTVKITRGADTGSWDECKRLVTWKIGTLPHGQSVLVSVEAEISHTMAQLVADDDISSTKFNEKIQCPVLIRCSSLSDTLTDFALSASPWMEDPSTLSLQQGQSYRLLLRVPTRK</sequence>
<dbReference type="SUPFAM" id="SSF49447">
    <property type="entry name" value="Second domain of Mu2 adaptin subunit (ap50) of ap2 adaptor"/>
    <property type="match status" value="1"/>
</dbReference>
<dbReference type="AlphaFoldDB" id="A0AAD9DF25"/>
<evidence type="ECO:0000313" key="3">
    <source>
        <dbReference type="Proteomes" id="UP001224775"/>
    </source>
</evidence>
<name>A0AAD9DF25_9STRA</name>
<evidence type="ECO:0000259" key="1">
    <source>
        <dbReference type="PROSITE" id="PS51072"/>
    </source>
</evidence>
<protein>
    <recommendedName>
        <fullName evidence="1">MHD domain-containing protein</fullName>
    </recommendedName>
</protein>
<organism evidence="2 3">
    <name type="scientific">Skeletonema marinoi</name>
    <dbReference type="NCBI Taxonomy" id="267567"/>
    <lineage>
        <taxon>Eukaryota</taxon>
        <taxon>Sar</taxon>
        <taxon>Stramenopiles</taxon>
        <taxon>Ochrophyta</taxon>
        <taxon>Bacillariophyta</taxon>
        <taxon>Coscinodiscophyceae</taxon>
        <taxon>Thalassiosirophycidae</taxon>
        <taxon>Thalassiosirales</taxon>
        <taxon>Skeletonemataceae</taxon>
        <taxon>Skeletonema</taxon>
        <taxon>Skeletonema marinoi-dohrnii complex</taxon>
    </lineage>
</organism>
<dbReference type="Gene3D" id="2.60.40.1170">
    <property type="entry name" value="Mu homology domain, subdomain B"/>
    <property type="match status" value="1"/>
</dbReference>
<dbReference type="InterPro" id="IPR028565">
    <property type="entry name" value="MHD"/>
</dbReference>
<dbReference type="InterPro" id="IPR036168">
    <property type="entry name" value="AP2_Mu_C_sf"/>
</dbReference>
<keyword evidence="3" id="KW-1185">Reference proteome</keyword>
<gene>
    <name evidence="2" type="ORF">QTG54_006036</name>
</gene>
<evidence type="ECO:0000313" key="2">
    <source>
        <dbReference type="EMBL" id="KAK1743415.1"/>
    </source>
</evidence>